<comment type="caution">
    <text evidence="2">The sequence shown here is derived from an EMBL/GenBank/DDBJ whole genome shotgun (WGS) entry which is preliminary data.</text>
</comment>
<accession>A0A8S1L979</accession>
<name>A0A8S1L979_9CILI</name>
<evidence type="ECO:0000259" key="1">
    <source>
        <dbReference type="PROSITE" id="PS50006"/>
    </source>
</evidence>
<dbReference type="InterPro" id="IPR000253">
    <property type="entry name" value="FHA_dom"/>
</dbReference>
<protein>
    <recommendedName>
        <fullName evidence="1">FHA domain-containing protein</fullName>
    </recommendedName>
</protein>
<feature type="domain" description="FHA" evidence="1">
    <location>
        <begin position="168"/>
        <end position="262"/>
    </location>
</feature>
<dbReference type="OrthoDB" id="298175at2759"/>
<dbReference type="PROSITE" id="PS50006">
    <property type="entry name" value="FHA_DOMAIN"/>
    <property type="match status" value="2"/>
</dbReference>
<evidence type="ECO:0000313" key="2">
    <source>
        <dbReference type="EMBL" id="CAD8062242.1"/>
    </source>
</evidence>
<dbReference type="PANTHER" id="PTHR46210:SF1">
    <property type="entry name" value="FHA DOMAIN-CONTAINING PROTEIN"/>
    <property type="match status" value="1"/>
</dbReference>
<gene>
    <name evidence="2" type="ORF">PSON_ATCC_30995.1.T0160244</name>
</gene>
<keyword evidence="3" id="KW-1185">Reference proteome</keyword>
<feature type="domain" description="FHA" evidence="1">
    <location>
        <begin position="386"/>
        <end position="441"/>
    </location>
</feature>
<organism evidence="2 3">
    <name type="scientific">Paramecium sonneborni</name>
    <dbReference type="NCBI Taxonomy" id="65129"/>
    <lineage>
        <taxon>Eukaryota</taxon>
        <taxon>Sar</taxon>
        <taxon>Alveolata</taxon>
        <taxon>Ciliophora</taxon>
        <taxon>Intramacronucleata</taxon>
        <taxon>Oligohymenophorea</taxon>
        <taxon>Peniculida</taxon>
        <taxon>Parameciidae</taxon>
        <taxon>Paramecium</taxon>
    </lineage>
</organism>
<dbReference type="Pfam" id="PF00498">
    <property type="entry name" value="FHA"/>
    <property type="match status" value="2"/>
</dbReference>
<evidence type="ECO:0000313" key="3">
    <source>
        <dbReference type="Proteomes" id="UP000692954"/>
    </source>
</evidence>
<dbReference type="CDD" id="cd00060">
    <property type="entry name" value="FHA"/>
    <property type="match status" value="2"/>
</dbReference>
<dbReference type="Proteomes" id="UP000692954">
    <property type="component" value="Unassembled WGS sequence"/>
</dbReference>
<dbReference type="SMART" id="SM00240">
    <property type="entry name" value="FHA"/>
    <property type="match status" value="2"/>
</dbReference>
<reference evidence="2" key="1">
    <citation type="submission" date="2021-01" db="EMBL/GenBank/DDBJ databases">
        <authorList>
            <consortium name="Genoscope - CEA"/>
            <person name="William W."/>
        </authorList>
    </citation>
    <scope>NUCLEOTIDE SEQUENCE</scope>
</reference>
<dbReference type="AlphaFoldDB" id="A0A8S1L979"/>
<dbReference type="EMBL" id="CAJJDN010000016">
    <property type="protein sequence ID" value="CAD8062242.1"/>
    <property type="molecule type" value="Genomic_DNA"/>
</dbReference>
<dbReference type="PANTHER" id="PTHR46210">
    <property type="entry name" value="FHA DOMAIN-CONTAINING PROTEIN"/>
    <property type="match status" value="1"/>
</dbReference>
<proteinExistence type="predicted"/>
<sequence>MKKGSFKKERFSDKIIQKILEKQNYDQYSIFFFFIIIKMNNDNTNNNENLNNFNFQLNRFGISFYALGIEQYFYLDPSFFRGDSFGEEDDNLRGLRQSLRRDRPSPREKQNLQKYLQKRTEPIQNDHLDQRQPYIKVTSLRNMNVNNQYFINEYGLIGSLKNTNSKDILIGRSHRNQNQDLIPNDIILPEDRVISRIHCKIVCKDYFRKDQILEQKYQQVLKYINLPSQIKHKISQFLEEPKNVYIQDLASNCGTYIRVFRQEPYQLTYDNKFSIGSDTYFSIVLNETNKQNAKEIDQDFYRTLKMLSCLKTQQRHEIHFGDKQKQQDFQQQEEEVTILTIKELYSKLKEYNLPILGIKFSGQGVEQNKQQNILIGKQQNQDTEEFYIGRGTENAIKINSNTISRKQCRIKYSGQYQQWVISDGFQDRDSANGTWVSLSTVEQSDKKKESNLIQLKNNSEIKIGDFILKVELVKGQKNRCGEQIKEILSV</sequence>